<accession>A0A6J5NFG3</accession>
<feature type="region of interest" description="Disordered" evidence="1">
    <location>
        <begin position="389"/>
        <end position="411"/>
    </location>
</feature>
<dbReference type="GO" id="GO:0016746">
    <property type="term" value="F:acyltransferase activity"/>
    <property type="evidence" value="ECO:0007669"/>
    <property type="project" value="InterPro"/>
</dbReference>
<evidence type="ECO:0000313" key="2">
    <source>
        <dbReference type="EMBL" id="CAB4156231.1"/>
    </source>
</evidence>
<evidence type="ECO:0008006" key="3">
    <source>
        <dbReference type="Google" id="ProtNLM"/>
    </source>
</evidence>
<gene>
    <name evidence="2" type="ORF">UFOVP670_62</name>
</gene>
<dbReference type="EMBL" id="LR796632">
    <property type="protein sequence ID" value="CAB4156231.1"/>
    <property type="molecule type" value="Genomic_DNA"/>
</dbReference>
<sequence>MSGQLPQVPNYLPNIQSPFTAAVQGLQLGQAFGEAAGAQQQRESLQSAMQAFQRDPSSRTLTPLLTALPPQSAEQLRKHYEGMGAERRQETIGFGGQMFSLIMNGRTDLAKELATTRGTAARNAGDQANADLMDRVAQLVDVNPNAARDLLAVSLGATEEGKRAIESVFAARGAPTTERRAAAEAIGAEATAGVAPVVAGAGAARAVAQAQNEASPGLSEAATVRVNEAFTASDAARVRAGQLDELSARFAEQNSLGQFGRGGRAIVEAFGGDTEYGRLVREFTRLRNAEIVRALPPGPATDRDIELISRGFPGENASADSITAFLSAASRMAAYEADYNRFRGMFMDANRGSMGRAQRNFEIDGVTIPAGADMSSAFRRVITPRIEAQQNTQTLQDDPILRRFVQPPASQ</sequence>
<evidence type="ECO:0000256" key="1">
    <source>
        <dbReference type="SAM" id="MobiDB-lite"/>
    </source>
</evidence>
<organism evidence="2">
    <name type="scientific">uncultured Caudovirales phage</name>
    <dbReference type="NCBI Taxonomy" id="2100421"/>
    <lineage>
        <taxon>Viruses</taxon>
        <taxon>Duplodnaviria</taxon>
        <taxon>Heunggongvirae</taxon>
        <taxon>Uroviricota</taxon>
        <taxon>Caudoviricetes</taxon>
        <taxon>Peduoviridae</taxon>
        <taxon>Maltschvirus</taxon>
        <taxon>Maltschvirus maltsch</taxon>
    </lineage>
</organism>
<name>A0A6J5NFG3_9CAUD</name>
<proteinExistence type="predicted"/>
<dbReference type="Gene3D" id="3.40.47.10">
    <property type="match status" value="1"/>
</dbReference>
<dbReference type="SUPFAM" id="SSF53901">
    <property type="entry name" value="Thiolase-like"/>
    <property type="match status" value="1"/>
</dbReference>
<protein>
    <recommendedName>
        <fullName evidence="3">Acyltransferase</fullName>
    </recommendedName>
</protein>
<dbReference type="InterPro" id="IPR016039">
    <property type="entry name" value="Thiolase-like"/>
</dbReference>
<reference evidence="2" key="1">
    <citation type="submission" date="2020-04" db="EMBL/GenBank/DDBJ databases">
        <authorList>
            <person name="Chiriac C."/>
            <person name="Salcher M."/>
            <person name="Ghai R."/>
            <person name="Kavagutti S V."/>
        </authorList>
    </citation>
    <scope>NUCLEOTIDE SEQUENCE</scope>
</reference>